<dbReference type="KEGG" id="cts:Ctha_0667"/>
<feature type="domain" description="Thiaminase-2/PQQC" evidence="1">
    <location>
        <begin position="36"/>
        <end position="222"/>
    </location>
</feature>
<dbReference type="PANTHER" id="PTHR43198">
    <property type="entry name" value="BIFUNCTIONAL TH2 PROTEIN"/>
    <property type="match status" value="1"/>
</dbReference>
<protein>
    <submittedName>
        <fullName evidence="2">Transcriptional activator, TenA family</fullName>
    </submittedName>
</protein>
<gene>
    <name evidence="2" type="ordered locus">Ctha_0667</name>
</gene>
<dbReference type="EMBL" id="CP001100">
    <property type="protein sequence ID" value="ACF13136.1"/>
    <property type="molecule type" value="Genomic_DNA"/>
</dbReference>
<dbReference type="AlphaFoldDB" id="B3QVS9"/>
<keyword evidence="3" id="KW-1185">Reference proteome</keyword>
<dbReference type="RefSeq" id="WP_012499220.1">
    <property type="nucleotide sequence ID" value="NC_011026.1"/>
</dbReference>
<sequence length="234" mass="26649">MKNPRRLVLTAEFIAKHGLSTAPPPENSLFWKMWNACESIAQASLNTDFIQGIKNGTLDPVKYGAFNVSDAYYCFNGAQDYLAAESRASDPTLRAFLYEKYNSYQTYNEEFPDTWHIRDARGVIPLEICEEYSGFEKTVASHENPIYTLVAMIPCEYLWYWLAHELYPPASGNLYAPWIDGNNYPDGAYAMGNFLNDYQIAHPDEIDENTAIEIYTQAMTYEQRNFSAATASQS</sequence>
<dbReference type="HOGENOM" id="CLU_095457_0_0_10"/>
<dbReference type="OrthoDB" id="1451338at2"/>
<evidence type="ECO:0000313" key="2">
    <source>
        <dbReference type="EMBL" id="ACF13136.1"/>
    </source>
</evidence>
<dbReference type="STRING" id="517418.Ctha_0667"/>
<dbReference type="InterPro" id="IPR050967">
    <property type="entry name" value="Thiamine_Salvage_TenA"/>
</dbReference>
<dbReference type="eggNOG" id="COG0819">
    <property type="taxonomic scope" value="Bacteria"/>
</dbReference>
<dbReference type="SUPFAM" id="SSF48613">
    <property type="entry name" value="Heme oxygenase-like"/>
    <property type="match status" value="1"/>
</dbReference>
<organism evidence="2 3">
    <name type="scientific">Chloroherpeton thalassium (strain ATCC 35110 / GB-78)</name>
    <dbReference type="NCBI Taxonomy" id="517418"/>
    <lineage>
        <taxon>Bacteria</taxon>
        <taxon>Pseudomonadati</taxon>
        <taxon>Chlorobiota</taxon>
        <taxon>Chlorobiia</taxon>
        <taxon>Chlorobiales</taxon>
        <taxon>Chloroherpetonaceae</taxon>
        <taxon>Chloroherpeton</taxon>
    </lineage>
</organism>
<name>B3QVS9_CHLT3</name>
<evidence type="ECO:0000313" key="3">
    <source>
        <dbReference type="Proteomes" id="UP000001208"/>
    </source>
</evidence>
<dbReference type="InterPro" id="IPR016084">
    <property type="entry name" value="Haem_Oase-like_multi-hlx"/>
</dbReference>
<dbReference type="Proteomes" id="UP000001208">
    <property type="component" value="Chromosome"/>
</dbReference>
<dbReference type="Pfam" id="PF03070">
    <property type="entry name" value="TENA_THI-4"/>
    <property type="match status" value="1"/>
</dbReference>
<dbReference type="GO" id="GO:0005829">
    <property type="term" value="C:cytosol"/>
    <property type="evidence" value="ECO:0007669"/>
    <property type="project" value="TreeGrafter"/>
</dbReference>
<proteinExistence type="predicted"/>
<reference evidence="2 3" key="1">
    <citation type="submission" date="2008-06" db="EMBL/GenBank/DDBJ databases">
        <title>Complete sequence of Chloroherpeton thalassium ATCC 35110.</title>
        <authorList>
            <consortium name="US DOE Joint Genome Institute"/>
            <person name="Lucas S."/>
            <person name="Copeland A."/>
            <person name="Lapidus A."/>
            <person name="Glavina del Rio T."/>
            <person name="Dalin E."/>
            <person name="Tice H."/>
            <person name="Bruce D."/>
            <person name="Goodwin L."/>
            <person name="Pitluck S."/>
            <person name="Schmutz J."/>
            <person name="Larimer F."/>
            <person name="Land M."/>
            <person name="Hauser L."/>
            <person name="Kyrpides N."/>
            <person name="Mikhailova N."/>
            <person name="Liu Z."/>
            <person name="Li T."/>
            <person name="Zhao F."/>
            <person name="Overmann J."/>
            <person name="Bryant D.A."/>
            <person name="Richardson P."/>
        </authorList>
    </citation>
    <scope>NUCLEOTIDE SEQUENCE [LARGE SCALE GENOMIC DNA]</scope>
    <source>
        <strain evidence="3">ATCC 35110 / GB-78</strain>
    </source>
</reference>
<evidence type="ECO:0000259" key="1">
    <source>
        <dbReference type="Pfam" id="PF03070"/>
    </source>
</evidence>
<dbReference type="Gene3D" id="1.20.910.10">
    <property type="entry name" value="Heme oxygenase-like"/>
    <property type="match status" value="1"/>
</dbReference>
<accession>B3QVS9</accession>
<dbReference type="PANTHER" id="PTHR43198:SF2">
    <property type="entry name" value="SI:CH1073-67J19.1-RELATED"/>
    <property type="match status" value="1"/>
</dbReference>
<dbReference type="InterPro" id="IPR004305">
    <property type="entry name" value="Thiaminase-2/PQQC"/>
</dbReference>
<dbReference type="CDD" id="cd19359">
    <property type="entry name" value="TenA_C_Bt3146-like"/>
    <property type="match status" value="1"/>
</dbReference>